<dbReference type="SUPFAM" id="SSF53254">
    <property type="entry name" value="Phosphoglycerate mutase-like"/>
    <property type="match status" value="1"/>
</dbReference>
<feature type="transmembrane region" description="Helical" evidence="1">
    <location>
        <begin position="12"/>
        <end position="32"/>
    </location>
</feature>
<dbReference type="SMART" id="SM00855">
    <property type="entry name" value="PGAM"/>
    <property type="match status" value="1"/>
</dbReference>
<dbReference type="InterPro" id="IPR013078">
    <property type="entry name" value="His_Pase_superF_clade-1"/>
</dbReference>
<dbReference type="InterPro" id="IPR050275">
    <property type="entry name" value="PGM_Phosphatase"/>
</dbReference>
<dbReference type="AlphaFoldDB" id="A0A2H0YY51"/>
<dbReference type="GO" id="GO:0016791">
    <property type="term" value="F:phosphatase activity"/>
    <property type="evidence" value="ECO:0007669"/>
    <property type="project" value="TreeGrafter"/>
</dbReference>
<proteinExistence type="predicted"/>
<name>A0A2H0YY51_9BACT</name>
<sequence>MPFGYTGCTMPLIPLIVIGISAFAIIGIILLGRPRRFYFVRHGETLLNAQHIRQGREGALSERGRNQAEKIGQLFKNLHIERIISSTYPRAQETAEIINTHLKVSITCSELLAERRNPSEIVGKSTRDPEVIRIVDQMDLAYHEDEYRFSDEENFVELKERARECLNFLASQNARGSVVVTHHHFLKMFLAYLLHRERLHASDFVKLSFFNFSDNAGITVCDFYPLKTFSPTLGWEVISFNQTP</sequence>
<dbReference type="GO" id="GO:0005737">
    <property type="term" value="C:cytoplasm"/>
    <property type="evidence" value="ECO:0007669"/>
    <property type="project" value="TreeGrafter"/>
</dbReference>
<dbReference type="Pfam" id="PF00300">
    <property type="entry name" value="His_Phos_1"/>
    <property type="match status" value="1"/>
</dbReference>
<gene>
    <name evidence="2" type="ORF">COT23_01380</name>
</gene>
<dbReference type="Gene3D" id="3.40.50.1240">
    <property type="entry name" value="Phosphoglycerate mutase-like"/>
    <property type="match status" value="1"/>
</dbReference>
<dbReference type="PANTHER" id="PTHR48100">
    <property type="entry name" value="BROAD-SPECIFICITY PHOSPHATASE YOR283W-RELATED"/>
    <property type="match status" value="1"/>
</dbReference>
<protein>
    <recommendedName>
        <fullName evidence="4">Histidine phosphatase family protein</fullName>
    </recommendedName>
</protein>
<dbReference type="Proteomes" id="UP000228687">
    <property type="component" value="Unassembled WGS sequence"/>
</dbReference>
<organism evidence="2 3">
    <name type="scientific">Candidatus Kaiserbacteria bacterium CG08_land_8_20_14_0_20_50_21</name>
    <dbReference type="NCBI Taxonomy" id="1974604"/>
    <lineage>
        <taxon>Bacteria</taxon>
        <taxon>Candidatus Kaiseribacteriota</taxon>
    </lineage>
</organism>
<dbReference type="PANTHER" id="PTHR48100:SF1">
    <property type="entry name" value="HISTIDINE PHOSPHATASE FAMILY PROTEIN-RELATED"/>
    <property type="match status" value="1"/>
</dbReference>
<evidence type="ECO:0008006" key="4">
    <source>
        <dbReference type="Google" id="ProtNLM"/>
    </source>
</evidence>
<accession>A0A2H0YY51</accession>
<comment type="caution">
    <text evidence="2">The sequence shown here is derived from an EMBL/GenBank/DDBJ whole genome shotgun (WGS) entry which is preliminary data.</text>
</comment>
<dbReference type="EMBL" id="PEXT01000027">
    <property type="protein sequence ID" value="PIS43428.1"/>
    <property type="molecule type" value="Genomic_DNA"/>
</dbReference>
<keyword evidence="1" id="KW-0472">Membrane</keyword>
<dbReference type="InterPro" id="IPR029033">
    <property type="entry name" value="His_PPase_superfam"/>
</dbReference>
<keyword evidence="1" id="KW-0812">Transmembrane</keyword>
<reference evidence="3" key="1">
    <citation type="submission" date="2017-09" db="EMBL/GenBank/DDBJ databases">
        <title>Depth-based differentiation of microbial function through sediment-hosted aquifers and enrichment of novel symbionts in the deep terrestrial subsurface.</title>
        <authorList>
            <person name="Probst A.J."/>
            <person name="Ladd B."/>
            <person name="Jarett J.K."/>
            <person name="Geller-Mcgrath D.E."/>
            <person name="Sieber C.M.K."/>
            <person name="Emerson J.B."/>
            <person name="Anantharaman K."/>
            <person name="Thomas B.C."/>
            <person name="Malmstrom R."/>
            <person name="Stieglmeier M."/>
            <person name="Klingl A."/>
            <person name="Woyke T."/>
            <person name="Ryan C.M."/>
            <person name="Banfield J.F."/>
        </authorList>
    </citation>
    <scope>NUCLEOTIDE SEQUENCE [LARGE SCALE GENOMIC DNA]</scope>
</reference>
<keyword evidence="1" id="KW-1133">Transmembrane helix</keyword>
<evidence type="ECO:0000313" key="2">
    <source>
        <dbReference type="EMBL" id="PIS43428.1"/>
    </source>
</evidence>
<evidence type="ECO:0000313" key="3">
    <source>
        <dbReference type="Proteomes" id="UP000228687"/>
    </source>
</evidence>
<evidence type="ECO:0000256" key="1">
    <source>
        <dbReference type="SAM" id="Phobius"/>
    </source>
</evidence>
<dbReference type="CDD" id="cd07067">
    <property type="entry name" value="HP_PGM_like"/>
    <property type="match status" value="1"/>
</dbReference>